<dbReference type="AlphaFoldDB" id="A0A2C9VN16"/>
<evidence type="ECO:0000313" key="2">
    <source>
        <dbReference type="EMBL" id="OAY47095.1"/>
    </source>
</evidence>
<gene>
    <name evidence="2" type="ORF">MANES_06G051700</name>
</gene>
<dbReference type="EMBL" id="CM004392">
    <property type="protein sequence ID" value="OAY47095.1"/>
    <property type="molecule type" value="Genomic_DNA"/>
</dbReference>
<reference evidence="2" key="1">
    <citation type="submission" date="2016-02" db="EMBL/GenBank/DDBJ databases">
        <title>WGS assembly of Manihot esculenta.</title>
        <authorList>
            <person name="Bredeson J.V."/>
            <person name="Prochnik S.E."/>
            <person name="Lyons J.B."/>
            <person name="Schmutz J."/>
            <person name="Grimwood J."/>
            <person name="Vrebalov J."/>
            <person name="Bart R.S."/>
            <person name="Amuge T."/>
            <person name="Ferguson M.E."/>
            <person name="Green R."/>
            <person name="Putnam N."/>
            <person name="Stites J."/>
            <person name="Rounsley S."/>
            <person name="Rokhsar D.S."/>
        </authorList>
    </citation>
    <scope>NUCLEOTIDE SEQUENCE [LARGE SCALE GENOMIC DNA]</scope>
    <source>
        <tissue evidence="2">Leaf</tissue>
    </source>
</reference>
<proteinExistence type="predicted"/>
<keyword evidence="1" id="KW-1133">Transmembrane helix</keyword>
<protein>
    <submittedName>
        <fullName evidence="2">Uncharacterized protein</fullName>
    </submittedName>
</protein>
<keyword evidence="1" id="KW-0472">Membrane</keyword>
<evidence type="ECO:0000256" key="1">
    <source>
        <dbReference type="SAM" id="Phobius"/>
    </source>
</evidence>
<feature type="transmembrane region" description="Helical" evidence="1">
    <location>
        <begin position="12"/>
        <end position="35"/>
    </location>
</feature>
<sequence length="42" mass="4900">MKFFQIGPKSSIGLRFLFSGSKVSKWALCFFLYILRSYSFVV</sequence>
<accession>A0A2C9VN16</accession>
<name>A0A2C9VN16_MANES</name>
<keyword evidence="1" id="KW-0812">Transmembrane</keyword>
<organism evidence="2">
    <name type="scientific">Manihot esculenta</name>
    <name type="common">Cassava</name>
    <name type="synonym">Jatropha manihot</name>
    <dbReference type="NCBI Taxonomy" id="3983"/>
    <lineage>
        <taxon>Eukaryota</taxon>
        <taxon>Viridiplantae</taxon>
        <taxon>Streptophyta</taxon>
        <taxon>Embryophyta</taxon>
        <taxon>Tracheophyta</taxon>
        <taxon>Spermatophyta</taxon>
        <taxon>Magnoliopsida</taxon>
        <taxon>eudicotyledons</taxon>
        <taxon>Gunneridae</taxon>
        <taxon>Pentapetalae</taxon>
        <taxon>rosids</taxon>
        <taxon>fabids</taxon>
        <taxon>Malpighiales</taxon>
        <taxon>Euphorbiaceae</taxon>
        <taxon>Crotonoideae</taxon>
        <taxon>Manihoteae</taxon>
        <taxon>Manihot</taxon>
    </lineage>
</organism>